<dbReference type="GO" id="GO:0000155">
    <property type="term" value="F:phosphorelay sensor kinase activity"/>
    <property type="evidence" value="ECO:0007669"/>
    <property type="project" value="InterPro"/>
</dbReference>
<keyword evidence="4" id="KW-0808">Transferase</keyword>
<dbReference type="FunFam" id="3.30.565.10:FF:000010">
    <property type="entry name" value="Sensor histidine kinase RcsC"/>
    <property type="match status" value="1"/>
</dbReference>
<dbReference type="EC" id="2.7.13.3" evidence="2"/>
<dbReference type="Gene3D" id="1.10.287.130">
    <property type="match status" value="1"/>
</dbReference>
<keyword evidence="10" id="KW-0472">Membrane</keyword>
<evidence type="ECO:0000256" key="5">
    <source>
        <dbReference type="ARBA" id="ARBA00022741"/>
    </source>
</evidence>
<dbReference type="Pfam" id="PF02518">
    <property type="entry name" value="HATPase_c"/>
    <property type="match status" value="1"/>
</dbReference>
<feature type="domain" description="Response regulatory" evidence="12">
    <location>
        <begin position="797"/>
        <end position="916"/>
    </location>
</feature>
<protein>
    <recommendedName>
        <fullName evidence="2">histidine kinase</fullName>
        <ecNumber evidence="2">2.7.13.3</ecNumber>
    </recommendedName>
</protein>
<dbReference type="PANTHER" id="PTHR45339">
    <property type="entry name" value="HYBRID SIGNAL TRANSDUCTION HISTIDINE KINASE J"/>
    <property type="match status" value="1"/>
</dbReference>
<evidence type="ECO:0000256" key="7">
    <source>
        <dbReference type="ARBA" id="ARBA00022840"/>
    </source>
</evidence>
<gene>
    <name evidence="13" type="ORF">MNB_SV-6-305</name>
</gene>
<dbReference type="Gene3D" id="3.30.565.10">
    <property type="entry name" value="Histidine kinase-like ATPase, C-terminal domain"/>
    <property type="match status" value="1"/>
</dbReference>
<dbReference type="SMART" id="SM00388">
    <property type="entry name" value="HisKA"/>
    <property type="match status" value="1"/>
</dbReference>
<keyword evidence="7" id="KW-0067">ATP-binding</keyword>
<proteinExistence type="predicted"/>
<dbReference type="InterPro" id="IPR036097">
    <property type="entry name" value="HisK_dim/P_sf"/>
</dbReference>
<keyword evidence="6 13" id="KW-0418">Kinase</keyword>
<dbReference type="InterPro" id="IPR005467">
    <property type="entry name" value="His_kinase_dom"/>
</dbReference>
<feature type="transmembrane region" description="Helical" evidence="10">
    <location>
        <begin position="320"/>
        <end position="344"/>
    </location>
</feature>
<evidence type="ECO:0000259" key="12">
    <source>
        <dbReference type="PROSITE" id="PS50110"/>
    </source>
</evidence>
<keyword evidence="3" id="KW-0597">Phosphoprotein</keyword>
<organism evidence="13">
    <name type="scientific">hydrothermal vent metagenome</name>
    <dbReference type="NCBI Taxonomy" id="652676"/>
    <lineage>
        <taxon>unclassified sequences</taxon>
        <taxon>metagenomes</taxon>
        <taxon>ecological metagenomes</taxon>
    </lineage>
</organism>
<feature type="compositionally biased region" description="Basic and acidic residues" evidence="9">
    <location>
        <begin position="943"/>
        <end position="959"/>
    </location>
</feature>
<dbReference type="SUPFAM" id="SSF55874">
    <property type="entry name" value="ATPase domain of HSP90 chaperone/DNA topoisomerase II/histidine kinase"/>
    <property type="match status" value="1"/>
</dbReference>
<evidence type="ECO:0000256" key="8">
    <source>
        <dbReference type="ARBA" id="ARBA00023012"/>
    </source>
</evidence>
<dbReference type="InterPro" id="IPR003661">
    <property type="entry name" value="HisK_dim/P_dom"/>
</dbReference>
<dbReference type="CDD" id="cd00082">
    <property type="entry name" value="HisKA"/>
    <property type="match status" value="1"/>
</dbReference>
<dbReference type="SUPFAM" id="SSF47384">
    <property type="entry name" value="Homodimeric domain of signal transducing histidine kinase"/>
    <property type="match status" value="1"/>
</dbReference>
<dbReference type="GO" id="GO:0005524">
    <property type="term" value="F:ATP binding"/>
    <property type="evidence" value="ECO:0007669"/>
    <property type="project" value="UniProtKB-KW"/>
</dbReference>
<dbReference type="PROSITE" id="PS50110">
    <property type="entry name" value="RESPONSE_REGULATORY"/>
    <property type="match status" value="1"/>
</dbReference>
<evidence type="ECO:0000256" key="3">
    <source>
        <dbReference type="ARBA" id="ARBA00022553"/>
    </source>
</evidence>
<sequence length="1098" mass="125627">MKSSRVRLNLFVVLLPLIVLFVAGGFVAYNTWGKYVTISELQLRLDKISMLQSLENAVYKEVICATKVSGNKENLKDQCKQSRENTDAIVSSIENQSNNIKFYQKIDRLFLDKNSTDTLNSSIFGKDELPVILQAIRYNMDTSQNIKLDKFINSEYYKKIIIPIKEYWENVKLYSNEENRAYLDFLNDMNRLYTYSITNTIFGTYFLSNKKIFTAIDLMNWDKYMSLAVIPDIDRYKNISPIKDQLKKIFDSKSSSKLIDDLDKISIDILLGYSTGNYEVNIDKWIFLNGQKESLFVLAETTALQYISEKNLEIIKRYEMIIIGSLTIALLSMIFFVFTAIGYFKRVKEENEALKKMMQEIEILTAESKKEVLSSEDLISDFSDKKQIYIYISSILKLLHEKELQAGEANNAKDLFLANMSHEIRTPLNGIVGFTQLLKESPLTDDQKEFINIIENSSDNLLTIVNDILDLSKISANKMELEQVSFDLFEKIESAIETFAAKADEKDIELGIYITPTLSRNFIGDPTKLSQVFTNLISNALKFTPDGGVITLFAEEVPVEDENEKFTTIRFAIKDSGIGISEEQKKNIFQAFTQADSSTSRKFGGTGLGLTISQAIIDYMGGRLDVNSKENEGSEFFFSIKLEKDLNAKEVTIPNYKDLSIGLALPDKEILRQVDISMMAYMEYFGSELNLYSYDELFNKNRDTEIPDILFIDQFYIKNLKELKVFEKVDTNRIFMTTSKFKSMMDIEDHNFLKIVHKPMTISKVQRVIDSCISDGEKTDKLAKEGSLKTDKYKGIKALVAEDNIINQKLILATLENFGLSVKLTSNGKEAFEERQREDYDIIFMDVQMPVMNGMEATQAILEYETEYKLKHIPIIALTANALKGDREKYIDAGMDNYASKPLNLEELKGIIDRYFPDGAPTVPENIQVDKQESEKLIDTDKEFKQEPTMKESSQKDDTINDIDDGTESPIINILEDVIEDKDDKPTIDLDNIKILLYNQMKLQSNIYRSIFKGLGYDVEIVTDDDSFLDALEEGNYTYAMYDAKSFNDMACSVADIARDAGIIPIMFIEEEREDGYCTKVLKINSDRETIKAMLEDN</sequence>
<reference evidence="13" key="1">
    <citation type="submission" date="2016-10" db="EMBL/GenBank/DDBJ databases">
        <authorList>
            <person name="de Groot N.N."/>
        </authorList>
    </citation>
    <scope>NUCLEOTIDE SEQUENCE</scope>
</reference>
<dbReference type="SMART" id="SM00387">
    <property type="entry name" value="HATPase_c"/>
    <property type="match status" value="1"/>
</dbReference>
<dbReference type="CDD" id="cd16922">
    <property type="entry name" value="HATPase_EvgS-ArcB-TorS-like"/>
    <property type="match status" value="1"/>
</dbReference>
<evidence type="ECO:0000256" key="4">
    <source>
        <dbReference type="ARBA" id="ARBA00022679"/>
    </source>
</evidence>
<dbReference type="InterPro" id="IPR004358">
    <property type="entry name" value="Sig_transdc_His_kin-like_C"/>
</dbReference>
<keyword evidence="8" id="KW-0902">Two-component regulatory system</keyword>
<dbReference type="InterPro" id="IPR001789">
    <property type="entry name" value="Sig_transdc_resp-reg_receiver"/>
</dbReference>
<dbReference type="PANTHER" id="PTHR45339:SF1">
    <property type="entry name" value="HYBRID SIGNAL TRANSDUCTION HISTIDINE KINASE J"/>
    <property type="match status" value="1"/>
</dbReference>
<evidence type="ECO:0000313" key="13">
    <source>
        <dbReference type="EMBL" id="SFV56925.1"/>
    </source>
</evidence>
<keyword evidence="10" id="KW-0812">Transmembrane</keyword>
<dbReference type="SMART" id="SM00448">
    <property type="entry name" value="REC"/>
    <property type="match status" value="1"/>
</dbReference>
<dbReference type="InterPro" id="IPR003594">
    <property type="entry name" value="HATPase_dom"/>
</dbReference>
<evidence type="ECO:0000256" key="6">
    <source>
        <dbReference type="ARBA" id="ARBA00022777"/>
    </source>
</evidence>
<accession>A0A1W1BTX0</accession>
<dbReference type="FunFam" id="1.10.287.130:FF:000002">
    <property type="entry name" value="Two-component osmosensing histidine kinase"/>
    <property type="match status" value="1"/>
</dbReference>
<dbReference type="EMBL" id="FPHC01000040">
    <property type="protein sequence ID" value="SFV56925.1"/>
    <property type="molecule type" value="Genomic_DNA"/>
</dbReference>
<dbReference type="SUPFAM" id="SSF52172">
    <property type="entry name" value="CheY-like"/>
    <property type="match status" value="1"/>
</dbReference>
<dbReference type="Gene3D" id="3.40.50.2300">
    <property type="match status" value="1"/>
</dbReference>
<evidence type="ECO:0000256" key="10">
    <source>
        <dbReference type="SAM" id="Phobius"/>
    </source>
</evidence>
<dbReference type="InterPro" id="IPR036890">
    <property type="entry name" value="HATPase_C_sf"/>
</dbReference>
<feature type="domain" description="Histidine kinase" evidence="11">
    <location>
        <begin position="419"/>
        <end position="644"/>
    </location>
</feature>
<keyword evidence="10" id="KW-1133">Transmembrane helix</keyword>
<dbReference type="PROSITE" id="PS50109">
    <property type="entry name" value="HIS_KIN"/>
    <property type="match status" value="1"/>
</dbReference>
<feature type="region of interest" description="Disordered" evidence="9">
    <location>
        <begin position="943"/>
        <end position="963"/>
    </location>
</feature>
<keyword evidence="5" id="KW-0547">Nucleotide-binding</keyword>
<dbReference type="Pfam" id="PF00512">
    <property type="entry name" value="HisKA"/>
    <property type="match status" value="1"/>
</dbReference>
<evidence type="ECO:0000256" key="1">
    <source>
        <dbReference type="ARBA" id="ARBA00000085"/>
    </source>
</evidence>
<comment type="catalytic activity">
    <reaction evidence="1">
        <text>ATP + protein L-histidine = ADP + protein N-phospho-L-histidine.</text>
        <dbReference type="EC" id="2.7.13.3"/>
    </reaction>
</comment>
<evidence type="ECO:0000256" key="9">
    <source>
        <dbReference type="SAM" id="MobiDB-lite"/>
    </source>
</evidence>
<dbReference type="Pfam" id="PF00072">
    <property type="entry name" value="Response_reg"/>
    <property type="match status" value="1"/>
</dbReference>
<dbReference type="PRINTS" id="PR00344">
    <property type="entry name" value="BCTRLSENSOR"/>
</dbReference>
<dbReference type="CDD" id="cd17546">
    <property type="entry name" value="REC_hyHK_CKI1_RcsC-like"/>
    <property type="match status" value="1"/>
</dbReference>
<name>A0A1W1BTX0_9ZZZZ</name>
<evidence type="ECO:0000256" key="2">
    <source>
        <dbReference type="ARBA" id="ARBA00012438"/>
    </source>
</evidence>
<dbReference type="AlphaFoldDB" id="A0A1W1BTX0"/>
<evidence type="ECO:0000259" key="11">
    <source>
        <dbReference type="PROSITE" id="PS50109"/>
    </source>
</evidence>
<dbReference type="InterPro" id="IPR011006">
    <property type="entry name" value="CheY-like_superfamily"/>
</dbReference>